<protein>
    <recommendedName>
        <fullName evidence="3">Heparinase II/III-like protein</fullName>
    </recommendedName>
</protein>
<organism evidence="1 2">
    <name type="scientific">Enterococcus larvae</name>
    <dbReference type="NCBI Taxonomy" id="2794352"/>
    <lineage>
        <taxon>Bacteria</taxon>
        <taxon>Bacillati</taxon>
        <taxon>Bacillota</taxon>
        <taxon>Bacilli</taxon>
        <taxon>Lactobacillales</taxon>
        <taxon>Enterococcaceae</taxon>
        <taxon>Enterococcus</taxon>
    </lineage>
</organism>
<evidence type="ECO:0000313" key="2">
    <source>
        <dbReference type="Proteomes" id="UP000673375"/>
    </source>
</evidence>
<dbReference type="EMBL" id="JAEDXU010000002">
    <property type="protein sequence ID" value="MBP1045875.1"/>
    <property type="molecule type" value="Genomic_DNA"/>
</dbReference>
<dbReference type="RefSeq" id="WP_209556674.1">
    <property type="nucleotide sequence ID" value="NZ_JAEDXU010000002.1"/>
</dbReference>
<accession>A0ABS4CHH8</accession>
<keyword evidence="2" id="KW-1185">Reference proteome</keyword>
<name>A0ABS4CHH8_9ENTE</name>
<evidence type="ECO:0000313" key="1">
    <source>
        <dbReference type="EMBL" id="MBP1045875.1"/>
    </source>
</evidence>
<dbReference type="SUPFAM" id="SSF48230">
    <property type="entry name" value="Chondroitin AC/alginate lyase"/>
    <property type="match status" value="1"/>
</dbReference>
<proteinExistence type="predicted"/>
<dbReference type="PANTHER" id="PTHR38045:SF1">
    <property type="entry name" value="HEPARINASE II_III-LIKE PROTEIN"/>
    <property type="match status" value="1"/>
</dbReference>
<dbReference type="Proteomes" id="UP000673375">
    <property type="component" value="Unassembled WGS sequence"/>
</dbReference>
<evidence type="ECO:0008006" key="3">
    <source>
        <dbReference type="Google" id="ProtNLM"/>
    </source>
</evidence>
<dbReference type="Gene3D" id="1.50.10.100">
    <property type="entry name" value="Chondroitin AC/alginate lyase"/>
    <property type="match status" value="1"/>
</dbReference>
<dbReference type="InterPro" id="IPR008929">
    <property type="entry name" value="Chondroitin_lyas"/>
</dbReference>
<comment type="caution">
    <text evidence="1">The sequence shown here is derived from an EMBL/GenBank/DDBJ whole genome shotgun (WGS) entry which is preliminary data.</text>
</comment>
<dbReference type="Gene3D" id="2.70.98.70">
    <property type="match status" value="1"/>
</dbReference>
<sequence length="570" mass="65937">MKYTQRLEQQIRDAAEEYLLSQTVVSLPVSGYENYLVSGDRLTFELAYFKRRRQLAVMGLAVYLEDSRETLQFLEQIIWEICNEYTWALPAHLSIDQNEFAEEAPACIDLFAAETGQTLAELYRLIGSKLSPLILQRMMSEIERRILLPFEEQQWAWEQKENNWSAVIAGCLGMTALSLIEQTDQRLQPIIDRLDVSMQSYLRGFGEDGACVEGVSYWSYGFGYFIYYAEMLKEVLQEDRYLKLPKVKAIAAFPYFTMIDQKQFVPFSDYSQPTLPSGLINFCKNRFDVSIPKLAEASSLDFDHCYRFAPLLRNLLWKKEGAQTDSQLTVCHYFSDAQWLMSRRQEPAFFFAAKGGSNEESHNHLDIGHFVLGDINELFLTDLGAGEYTRDYFNEDKRYGYFTAGATSHHIPRINGEEQQPGAVSAENVSFDKQSTQLNFSMELQETYSKNEELRSFRRSFAVNTEQRESILTDHFLFDTADNEVVENFVSQLQPRIEGQRVFLQGKQSFCEIGFETTDITVLTERYRDHSGKEQKAYRIQALYKAGVEAVIRVRVKMNESLREDTDAYI</sequence>
<reference evidence="1 2" key="1">
    <citation type="submission" date="2020-12" db="EMBL/GenBank/DDBJ databases">
        <title>Vagococcus allomyrinae sp. nov. and Enterococcus lavae sp. nov., isolated from the larvae of Allomyrina dichotoma.</title>
        <authorList>
            <person name="Lee S.D."/>
        </authorList>
    </citation>
    <scope>NUCLEOTIDE SEQUENCE [LARGE SCALE GENOMIC DNA]</scope>
    <source>
        <strain evidence="1 2">BWM-S5</strain>
    </source>
</reference>
<gene>
    <name evidence="1" type="ORF">I6N96_06245</name>
</gene>
<dbReference type="PANTHER" id="PTHR38045">
    <property type="entry name" value="CHROMOSOME 1, WHOLE GENOME SHOTGUN SEQUENCE"/>
    <property type="match status" value="1"/>
</dbReference>